<organism evidence="1 2">
    <name type="scientific">Planktomarina temperata RCA23</name>
    <dbReference type="NCBI Taxonomy" id="666509"/>
    <lineage>
        <taxon>Bacteria</taxon>
        <taxon>Pseudomonadati</taxon>
        <taxon>Pseudomonadota</taxon>
        <taxon>Alphaproteobacteria</taxon>
        <taxon>Rhodobacterales</taxon>
        <taxon>Paracoccaceae</taxon>
        <taxon>Planktomarina</taxon>
    </lineage>
</organism>
<evidence type="ECO:0000313" key="2">
    <source>
        <dbReference type="Proteomes" id="UP000028680"/>
    </source>
</evidence>
<proteinExistence type="predicted"/>
<dbReference type="EMBL" id="CP003984">
    <property type="protein sequence ID" value="AII87544.1"/>
    <property type="molecule type" value="Genomic_DNA"/>
</dbReference>
<dbReference type="AlphaFoldDB" id="A0AAN0RK66"/>
<keyword evidence="2" id="KW-1185">Reference proteome</keyword>
<name>A0AAN0RK66_9RHOB</name>
<accession>A0AAN0RK66</accession>
<protein>
    <submittedName>
        <fullName evidence="1">Uncharacterized protein</fullName>
    </submittedName>
</protein>
<gene>
    <name evidence="1" type="ORF">RCA23_c20130</name>
</gene>
<dbReference type="Proteomes" id="UP000028680">
    <property type="component" value="Chromosome"/>
</dbReference>
<dbReference type="KEGG" id="ptp:RCA23_c20130"/>
<reference evidence="1 2" key="1">
    <citation type="journal article" date="2014" name="ISME J.">
        <title>Adaptation of an abundant Roseobacter RCA organism to pelagic systems revealed by genomic and transcriptomic analyses.</title>
        <authorList>
            <person name="Voget S."/>
            <person name="Wemheuer B."/>
            <person name="Brinkhoff T."/>
            <person name="Vollmers J."/>
            <person name="Dietrich S."/>
            <person name="Giebel H.A."/>
            <person name="Beardsley C."/>
            <person name="Sardemann C."/>
            <person name="Bakenhus I."/>
            <person name="Billerbeck S."/>
            <person name="Daniel R."/>
            <person name="Simon M."/>
        </authorList>
    </citation>
    <scope>NUCLEOTIDE SEQUENCE [LARGE SCALE GENOMIC DNA]</scope>
    <source>
        <strain evidence="1 2">RCA23</strain>
    </source>
</reference>
<sequence length="304" mass="35245">MRVNLRDFIAKFYLGNFMQFPTLKTYLNWAKAHAPKGPFAFIFAQDDIELTHTVAHHIKLGFRQTVVLADVPFTRPADLPAEVTFIARAAKSSSDISQEMNAIISALPQQWIYCGYNGEYLFYPFCESRSIGEIIAFNTEERRKTIATTVVDLYAGHLGHSPHGVDVTNAYFDRLGYYAETRRDAEHRPLEQQLNIYGGLRWRFEEHVPWHKRRIDRVALFQSLRGLKFQPDFTFNLPEFNTISCPWHHNLTASVCSFRAAKALRHNPGSRHAISSFRWPGSEQFKWHSQQLMDLGFMEPGQWF</sequence>
<evidence type="ECO:0000313" key="1">
    <source>
        <dbReference type="EMBL" id="AII87544.1"/>
    </source>
</evidence>